<evidence type="ECO:0000313" key="6">
    <source>
        <dbReference type="Proteomes" id="UP000027586"/>
    </source>
</evidence>
<accession>A0A068RK34</accession>
<keyword evidence="6" id="KW-1185">Reference proteome</keyword>
<dbReference type="OrthoDB" id="539213at2759"/>
<proteinExistence type="predicted"/>
<feature type="repeat" description="ANK" evidence="3">
    <location>
        <begin position="189"/>
        <end position="221"/>
    </location>
</feature>
<evidence type="ECO:0000256" key="4">
    <source>
        <dbReference type="SAM" id="MobiDB-lite"/>
    </source>
</evidence>
<sequence length="234" mass="26010">MMTGTSVLSPTPEADRVLDTPLHHQPKASPAGNETLGGLHMIKERDEESGEQQQDRDTVRQKYESMTYDDLAQRMAENYKQLSAVLGTNALNAMRESTSSTTRDEHEEREATETGDAKTTDIDNDDNALDDDEDEEQVIDRDDIDDKTKRAKMTKLFCRAASTGDVDKVTQLLGGRYRSYIDIDARDEDGTTPLIYAACFGKVEIAQALLDAGAKTDVQDSCKGPYACVMWDKE</sequence>
<dbReference type="Proteomes" id="UP000027586">
    <property type="component" value="Unassembled WGS sequence"/>
</dbReference>
<dbReference type="Pfam" id="PF12796">
    <property type="entry name" value="Ank_2"/>
    <property type="match status" value="1"/>
</dbReference>
<gene>
    <name evidence="5" type="ORF">LCOR_01777.1</name>
</gene>
<evidence type="ECO:0000256" key="3">
    <source>
        <dbReference type="PROSITE-ProRule" id="PRU00023"/>
    </source>
</evidence>
<dbReference type="PROSITE" id="PS50088">
    <property type="entry name" value="ANK_REPEAT"/>
    <property type="match status" value="1"/>
</dbReference>
<dbReference type="SMART" id="SM00248">
    <property type="entry name" value="ANK"/>
    <property type="match status" value="1"/>
</dbReference>
<feature type="region of interest" description="Disordered" evidence="4">
    <location>
        <begin position="94"/>
        <end position="143"/>
    </location>
</feature>
<comment type="caution">
    <text evidence="5">The sequence shown here is derived from an EMBL/GenBank/DDBJ whole genome shotgun (WGS) entry which is preliminary data.</text>
</comment>
<feature type="compositionally biased region" description="Acidic residues" evidence="4">
    <location>
        <begin position="122"/>
        <end position="137"/>
    </location>
</feature>
<dbReference type="VEuPathDB" id="FungiDB:LCOR_01777.1"/>
<dbReference type="Gene3D" id="1.25.40.20">
    <property type="entry name" value="Ankyrin repeat-containing domain"/>
    <property type="match status" value="1"/>
</dbReference>
<feature type="compositionally biased region" description="Basic and acidic residues" evidence="4">
    <location>
        <begin position="102"/>
        <end position="121"/>
    </location>
</feature>
<dbReference type="EMBL" id="CBTN010000005">
    <property type="protein sequence ID" value="CDH50055.1"/>
    <property type="molecule type" value="Genomic_DNA"/>
</dbReference>
<dbReference type="PANTHER" id="PTHR24171">
    <property type="entry name" value="ANKYRIN REPEAT DOMAIN-CONTAINING PROTEIN 39-RELATED"/>
    <property type="match status" value="1"/>
</dbReference>
<dbReference type="InterPro" id="IPR002110">
    <property type="entry name" value="Ankyrin_rpt"/>
</dbReference>
<feature type="compositionally biased region" description="Basic and acidic residues" evidence="4">
    <location>
        <begin position="13"/>
        <end position="22"/>
    </location>
</feature>
<name>A0A068RK34_9FUNG</name>
<dbReference type="AlphaFoldDB" id="A0A068RK34"/>
<evidence type="ECO:0000256" key="2">
    <source>
        <dbReference type="ARBA" id="ARBA00023043"/>
    </source>
</evidence>
<dbReference type="SUPFAM" id="SSF48403">
    <property type="entry name" value="Ankyrin repeat"/>
    <property type="match status" value="1"/>
</dbReference>
<dbReference type="STRING" id="1263082.A0A068RK34"/>
<organism evidence="5 6">
    <name type="scientific">Lichtheimia corymbifera JMRC:FSU:9682</name>
    <dbReference type="NCBI Taxonomy" id="1263082"/>
    <lineage>
        <taxon>Eukaryota</taxon>
        <taxon>Fungi</taxon>
        <taxon>Fungi incertae sedis</taxon>
        <taxon>Mucoromycota</taxon>
        <taxon>Mucoromycotina</taxon>
        <taxon>Mucoromycetes</taxon>
        <taxon>Mucorales</taxon>
        <taxon>Lichtheimiaceae</taxon>
        <taxon>Lichtheimia</taxon>
    </lineage>
</organism>
<evidence type="ECO:0000313" key="5">
    <source>
        <dbReference type="EMBL" id="CDH50055.1"/>
    </source>
</evidence>
<reference evidence="5" key="1">
    <citation type="submission" date="2013-08" db="EMBL/GenBank/DDBJ databases">
        <title>Gene expansion shapes genome architecture in the human pathogen Lichtheimia corymbifera: an evolutionary genomics analysis in the ancient terrestrial Mucorales (Mucoromycotina).</title>
        <authorList>
            <person name="Schwartze V.U."/>
            <person name="Winter S."/>
            <person name="Shelest E."/>
            <person name="Marcet-Houben M."/>
            <person name="Horn F."/>
            <person name="Wehner S."/>
            <person name="Hoffmann K."/>
            <person name="Riege K."/>
            <person name="Sammeth M."/>
            <person name="Nowrousian M."/>
            <person name="Valiante V."/>
            <person name="Linde J."/>
            <person name="Jacobsen I.D."/>
            <person name="Marz M."/>
            <person name="Brakhage A.A."/>
            <person name="Gabaldon T."/>
            <person name="Bocker S."/>
            <person name="Voigt K."/>
        </authorList>
    </citation>
    <scope>NUCLEOTIDE SEQUENCE [LARGE SCALE GENOMIC DNA]</scope>
    <source>
        <strain evidence="5">FSU 9682</strain>
    </source>
</reference>
<protein>
    <submittedName>
        <fullName evidence="5">Uncharacterized protein</fullName>
    </submittedName>
</protein>
<dbReference type="PROSITE" id="PS50297">
    <property type="entry name" value="ANK_REP_REGION"/>
    <property type="match status" value="1"/>
</dbReference>
<keyword evidence="2 3" id="KW-0040">ANK repeat</keyword>
<evidence type="ECO:0000256" key="1">
    <source>
        <dbReference type="ARBA" id="ARBA00022737"/>
    </source>
</evidence>
<keyword evidence="1" id="KW-0677">Repeat</keyword>
<dbReference type="InterPro" id="IPR036770">
    <property type="entry name" value="Ankyrin_rpt-contain_sf"/>
</dbReference>
<feature type="region of interest" description="Disordered" evidence="4">
    <location>
        <begin position="1"/>
        <end position="37"/>
    </location>
</feature>